<dbReference type="Pfam" id="PF21365">
    <property type="entry name" value="Glyco_hydro_31_3rd"/>
    <property type="match status" value="1"/>
</dbReference>
<dbReference type="CDD" id="cd14752">
    <property type="entry name" value="GH31_N"/>
    <property type="match status" value="1"/>
</dbReference>
<dbReference type="InterPro" id="IPR048395">
    <property type="entry name" value="Glyco_hydro_31_C"/>
</dbReference>
<dbReference type="Gene3D" id="2.60.40.1180">
    <property type="entry name" value="Golgi alpha-mannosidase II"/>
    <property type="match status" value="2"/>
</dbReference>
<comment type="similarity">
    <text evidence="1 6">Belongs to the glycosyl hydrolase 31 family.</text>
</comment>
<dbReference type="Proteomes" id="UP001244341">
    <property type="component" value="Chromosome 12b"/>
</dbReference>
<keyword evidence="2 6" id="KW-0378">Hydrolase</keyword>
<dbReference type="SUPFAM" id="SSF51011">
    <property type="entry name" value="Glycosyl hydrolase domain"/>
    <property type="match status" value="1"/>
</dbReference>
<dbReference type="Pfam" id="PF13802">
    <property type="entry name" value="Gal_mutarotas_2"/>
    <property type="match status" value="1"/>
</dbReference>
<reference evidence="11 12" key="1">
    <citation type="submission" date="2023-05" db="EMBL/GenBank/DDBJ databases">
        <title>A 100% complete, gapless, phased diploid assembly of the Scenedesmus obliquus UTEX 3031 genome.</title>
        <authorList>
            <person name="Biondi T.C."/>
            <person name="Hanschen E.R."/>
            <person name="Kwon T."/>
            <person name="Eng W."/>
            <person name="Kruse C.P.S."/>
            <person name="Koehler S.I."/>
            <person name="Kunde Y."/>
            <person name="Gleasner C.D."/>
            <person name="You Mak K.T."/>
            <person name="Polle J."/>
            <person name="Hovde B.T."/>
            <person name="Starkenburg S.R."/>
        </authorList>
    </citation>
    <scope>NUCLEOTIDE SEQUENCE [LARGE SCALE GENOMIC DNA]</scope>
    <source>
        <strain evidence="11 12">DOE0152z</strain>
    </source>
</reference>
<feature type="domain" description="Glycosyl hydrolase family 31 C-terminal" evidence="10">
    <location>
        <begin position="714"/>
        <end position="804"/>
    </location>
</feature>
<keyword evidence="3" id="KW-0325">Glycoprotein</keyword>
<evidence type="ECO:0000259" key="10">
    <source>
        <dbReference type="Pfam" id="PF21365"/>
    </source>
</evidence>
<dbReference type="PANTHER" id="PTHR22762">
    <property type="entry name" value="ALPHA-GLUCOSIDASE"/>
    <property type="match status" value="1"/>
</dbReference>
<evidence type="ECO:0000256" key="7">
    <source>
        <dbReference type="SAM" id="SignalP"/>
    </source>
</evidence>
<protein>
    <recommendedName>
        <fullName evidence="5">Maltase</fullName>
    </recommendedName>
</protein>
<feature type="chain" id="PRO_5045898210" description="Maltase" evidence="7">
    <location>
        <begin position="24"/>
        <end position="977"/>
    </location>
</feature>
<dbReference type="PROSITE" id="PS00129">
    <property type="entry name" value="GLYCOSYL_HYDROL_F31_1"/>
    <property type="match status" value="1"/>
</dbReference>
<keyword evidence="4 6" id="KW-0326">Glycosidase</keyword>
<dbReference type="InterPro" id="IPR017853">
    <property type="entry name" value="GH"/>
</dbReference>
<accession>A0ABY8UG70</accession>
<dbReference type="InterPro" id="IPR013780">
    <property type="entry name" value="Glyco_hydro_b"/>
</dbReference>
<name>A0ABY8UG70_TETOB</name>
<evidence type="ECO:0000313" key="12">
    <source>
        <dbReference type="Proteomes" id="UP001244341"/>
    </source>
</evidence>
<dbReference type="InterPro" id="IPR025887">
    <property type="entry name" value="Glyco_hydro_31_N_dom"/>
</dbReference>
<gene>
    <name evidence="11" type="ORF">OEZ85_004877</name>
</gene>
<feature type="domain" description="Glycoside hydrolase family 31 N-terminal" evidence="9">
    <location>
        <begin position="88"/>
        <end position="227"/>
    </location>
</feature>
<dbReference type="InterPro" id="IPR030458">
    <property type="entry name" value="Glyco_hydro_31_AS"/>
</dbReference>
<evidence type="ECO:0000256" key="5">
    <source>
        <dbReference type="ARBA" id="ARBA00041343"/>
    </source>
</evidence>
<dbReference type="SUPFAM" id="SSF51445">
    <property type="entry name" value="(Trans)glycosidases"/>
    <property type="match status" value="1"/>
</dbReference>
<organism evidence="11 12">
    <name type="scientific">Tetradesmus obliquus</name>
    <name type="common">Green alga</name>
    <name type="synonym">Acutodesmus obliquus</name>
    <dbReference type="NCBI Taxonomy" id="3088"/>
    <lineage>
        <taxon>Eukaryota</taxon>
        <taxon>Viridiplantae</taxon>
        <taxon>Chlorophyta</taxon>
        <taxon>core chlorophytes</taxon>
        <taxon>Chlorophyceae</taxon>
        <taxon>CS clade</taxon>
        <taxon>Sphaeropleales</taxon>
        <taxon>Scenedesmaceae</taxon>
        <taxon>Tetradesmus</taxon>
    </lineage>
</organism>
<evidence type="ECO:0000313" key="11">
    <source>
        <dbReference type="EMBL" id="WIA20471.1"/>
    </source>
</evidence>
<dbReference type="Gene3D" id="2.60.40.1760">
    <property type="entry name" value="glycosyl hydrolase (family 31)"/>
    <property type="match status" value="1"/>
</dbReference>
<sequence length="977" mass="106184">MIKQPRIILLLAFCATAVAGIAADAVEWSSYTVDHSQSIAGGLAYTTQVSLSSDALQEYGPSFQQLSVQVTPETAQRLHVRVAPVGQQRWEVPESIVPRPGAEASLSSEQLSYDVLDLAEGHPFALHVIRKADGANIFDTRGHRFLFKDQYIELTTALPADADVYGLGEFTNPKGLMLPRDGTKLALWARDISCANEYANLYGSHPFYIQTNVDGSSHGVLLLNSNGMDVSANATALTFKVIGGLVDLYFFTGPTPEEVVRQYHAVIGRPALPPYWSLGLHQSKWGYSNLEYMQEVVANYSAAGLPLEIIWSDIDYMHNRFRNAEFDPHRYPVHAMSSFVEGLNSKGQHWVPILDAGVAVSNGYSAYEEGGKDNIWIRDHSGEETFVGQEGGKDNIWIRDHSGEETFVGQVWPGPAVFPDYMSAPGVAPWLQKKIQRFHAQVPWSGLWLDMNEASNFCSGMNCKPDVAVASNMHWLDMQVPKDGNISVLYKMLSTCVMKCEQPEPSNSLAFPPYAIQNYKGPGQPREAPLSSNAISPTAMHADGSLEYDAHNLYGAAMAKSHYEAAVEVTRKRPFLVSRSTFPGAGRYTAHWTGDNAGNWENLFYSIAGVINSNIWGMPMVGADICGFIDATQDGDPWLNDNRLPDAEYEELCNRWAQAGAFYTFSRNHMGYPARHHEFYRWPSVAAAAGKAYGLRYQLLTYIYSSLFLAHSSGGTVLRPLFFTSPGDTAARHAQQQWMVGDGVLVSPVVTPGTVSISPYFTPGAWYSTWDYSRIHIEGDVGQAVQLDVPLGDIAVHYRGGTIVPLQQYAAVTRDVRVSPVTLVVALPSGTAAEDAAAGVVPPYAAEEFCRSSRQENADRLVACGVLFMDGEEDAPVVTSDNSLQAQFVTVAASDARSGSVTSRVLAAGGDAAAKLQIAAVHVLGVSSSSDAAHLAVRVNGVEVSASDVEFDGATGVLKVSGLQLAAGQSLELHWST</sequence>
<dbReference type="EMBL" id="CP126219">
    <property type="protein sequence ID" value="WIA20471.1"/>
    <property type="molecule type" value="Genomic_DNA"/>
</dbReference>
<evidence type="ECO:0000256" key="1">
    <source>
        <dbReference type="ARBA" id="ARBA00007806"/>
    </source>
</evidence>
<dbReference type="Gene3D" id="3.20.20.80">
    <property type="entry name" value="Glycosidases"/>
    <property type="match status" value="1"/>
</dbReference>
<keyword evidence="12" id="KW-1185">Reference proteome</keyword>
<dbReference type="InterPro" id="IPR011013">
    <property type="entry name" value="Gal_mutarotase_sf_dom"/>
</dbReference>
<dbReference type="InterPro" id="IPR000322">
    <property type="entry name" value="Glyco_hydro_31_TIM"/>
</dbReference>
<dbReference type="PANTHER" id="PTHR22762:SF133">
    <property type="entry name" value="P-TYPE DOMAIN-CONTAINING PROTEIN"/>
    <property type="match status" value="1"/>
</dbReference>
<proteinExistence type="inferred from homology"/>
<evidence type="ECO:0000256" key="3">
    <source>
        <dbReference type="ARBA" id="ARBA00023180"/>
    </source>
</evidence>
<dbReference type="SUPFAM" id="SSF74650">
    <property type="entry name" value="Galactose mutarotase-like"/>
    <property type="match status" value="1"/>
</dbReference>
<evidence type="ECO:0000259" key="8">
    <source>
        <dbReference type="Pfam" id="PF01055"/>
    </source>
</evidence>
<feature type="signal peptide" evidence="7">
    <location>
        <begin position="1"/>
        <end position="23"/>
    </location>
</feature>
<feature type="domain" description="Glycoside hydrolase family 31 TIM barrel" evidence="8">
    <location>
        <begin position="270"/>
        <end position="705"/>
    </location>
</feature>
<evidence type="ECO:0000259" key="9">
    <source>
        <dbReference type="Pfam" id="PF13802"/>
    </source>
</evidence>
<dbReference type="CDD" id="cd06602">
    <property type="entry name" value="GH31_MGAM_SI_GAA"/>
    <property type="match status" value="1"/>
</dbReference>
<evidence type="ECO:0000256" key="4">
    <source>
        <dbReference type="ARBA" id="ARBA00023295"/>
    </source>
</evidence>
<keyword evidence="7" id="KW-0732">Signal</keyword>
<dbReference type="Pfam" id="PF01055">
    <property type="entry name" value="Glyco_hydro_31_2nd"/>
    <property type="match status" value="1"/>
</dbReference>
<evidence type="ECO:0000256" key="2">
    <source>
        <dbReference type="ARBA" id="ARBA00022801"/>
    </source>
</evidence>
<evidence type="ECO:0000256" key="6">
    <source>
        <dbReference type="RuleBase" id="RU361185"/>
    </source>
</evidence>